<dbReference type="EMBL" id="BAAAUV010000007">
    <property type="protein sequence ID" value="GAA3213684.1"/>
    <property type="molecule type" value="Genomic_DNA"/>
</dbReference>
<protein>
    <submittedName>
        <fullName evidence="1">Uncharacterized protein</fullName>
    </submittedName>
</protein>
<gene>
    <name evidence="1" type="ORF">GCM10010468_33910</name>
</gene>
<dbReference type="Proteomes" id="UP001501237">
    <property type="component" value="Unassembled WGS sequence"/>
</dbReference>
<keyword evidence="2" id="KW-1185">Reference proteome</keyword>
<dbReference type="RefSeq" id="WP_344829104.1">
    <property type="nucleotide sequence ID" value="NZ_BAAAUV010000007.1"/>
</dbReference>
<organism evidence="1 2">
    <name type="scientific">Actinocorallia longicatena</name>
    <dbReference type="NCBI Taxonomy" id="111803"/>
    <lineage>
        <taxon>Bacteria</taxon>
        <taxon>Bacillati</taxon>
        <taxon>Actinomycetota</taxon>
        <taxon>Actinomycetes</taxon>
        <taxon>Streptosporangiales</taxon>
        <taxon>Thermomonosporaceae</taxon>
        <taxon>Actinocorallia</taxon>
    </lineage>
</organism>
<name>A0ABP6Q9I3_9ACTN</name>
<evidence type="ECO:0000313" key="1">
    <source>
        <dbReference type="EMBL" id="GAA3213684.1"/>
    </source>
</evidence>
<reference evidence="2" key="1">
    <citation type="journal article" date="2019" name="Int. J. Syst. Evol. Microbiol.">
        <title>The Global Catalogue of Microorganisms (GCM) 10K type strain sequencing project: providing services to taxonomists for standard genome sequencing and annotation.</title>
        <authorList>
            <consortium name="The Broad Institute Genomics Platform"/>
            <consortium name="The Broad Institute Genome Sequencing Center for Infectious Disease"/>
            <person name="Wu L."/>
            <person name="Ma J."/>
        </authorList>
    </citation>
    <scope>NUCLEOTIDE SEQUENCE [LARGE SCALE GENOMIC DNA]</scope>
    <source>
        <strain evidence="2">JCM 9377</strain>
    </source>
</reference>
<sequence length="204" mass="22735">MKRKQWLIGAAGCGATAAFVVTVALAGRQEPTVIVRPSAPVPAAPVALKQAAPVIDLTKKVRQPFVDTTFRAQGVKRFSSGGCTQRWKHGCTSYEGMRRGTVEGILAFRKASRCKVTVSGGTEKGHARMRFSHENGYKIDIMPTKCVTKYIHRTMKKVGERSDGSEMYRVRPGQLFANEHDTHWDIFYGPEWCVKRLIRHRACG</sequence>
<comment type="caution">
    <text evidence="1">The sequence shown here is derived from an EMBL/GenBank/DDBJ whole genome shotgun (WGS) entry which is preliminary data.</text>
</comment>
<evidence type="ECO:0000313" key="2">
    <source>
        <dbReference type="Proteomes" id="UP001501237"/>
    </source>
</evidence>
<proteinExistence type="predicted"/>
<accession>A0ABP6Q9I3</accession>